<gene>
    <name evidence="3" type="primary">LOC101384255</name>
</gene>
<reference evidence="3" key="1">
    <citation type="submission" date="2025-08" db="UniProtKB">
        <authorList>
            <consortium name="RefSeq"/>
        </authorList>
    </citation>
    <scope>IDENTIFICATION</scope>
</reference>
<dbReference type="Proteomes" id="UP000245340">
    <property type="component" value="Unplaced"/>
</dbReference>
<evidence type="ECO:0000256" key="1">
    <source>
        <dbReference type="SAM" id="SignalP"/>
    </source>
</evidence>
<organism evidence="2 3">
    <name type="scientific">Odobenus rosmarus divergens</name>
    <name type="common">Pacific walrus</name>
    <dbReference type="NCBI Taxonomy" id="9708"/>
    <lineage>
        <taxon>Eukaryota</taxon>
        <taxon>Metazoa</taxon>
        <taxon>Chordata</taxon>
        <taxon>Craniata</taxon>
        <taxon>Vertebrata</taxon>
        <taxon>Euteleostomi</taxon>
        <taxon>Mammalia</taxon>
        <taxon>Eutheria</taxon>
        <taxon>Laurasiatheria</taxon>
        <taxon>Carnivora</taxon>
        <taxon>Caniformia</taxon>
        <taxon>Pinnipedia</taxon>
        <taxon>Odobenidae</taxon>
        <taxon>Odobenus</taxon>
    </lineage>
</organism>
<evidence type="ECO:0000313" key="2">
    <source>
        <dbReference type="Proteomes" id="UP000245340"/>
    </source>
</evidence>
<evidence type="ECO:0000313" key="3">
    <source>
        <dbReference type="RefSeq" id="XP_004406246.1"/>
    </source>
</evidence>
<protein>
    <submittedName>
        <fullName evidence="3">Uncharacterized protein LOC101384255</fullName>
    </submittedName>
</protein>
<feature type="signal peptide" evidence="1">
    <location>
        <begin position="1"/>
        <end position="15"/>
    </location>
</feature>
<dbReference type="RefSeq" id="XP_004406246.1">
    <property type="nucleotide sequence ID" value="XM_004406189.1"/>
</dbReference>
<accession>A0A9B0GUY2</accession>
<dbReference type="AlphaFoldDB" id="A0A9B0GUY2"/>
<name>A0A9B0GUY2_ODORO</name>
<feature type="chain" id="PRO_5038756680" evidence="1">
    <location>
        <begin position="16"/>
        <end position="209"/>
    </location>
</feature>
<sequence>MLLLVSLCGLGIKAPFPMGLEQTSAVSGAKEHSGLNLYRWFYRVSPPHPELSHCTPCLPIGISWFNKHNHFLHPLPEKSHFGKFFSRDRFNTLKASSNLTVLIRHLFLSVHSLNLTLTCFSSGLGKVWALFLFAQMWAQPAPLPNRALLPFPLLGPRRVTHGKAQGPGPLLWSHSRFSVLCGLALFPQLWRHLVVLWSSGGWREHSLTS</sequence>
<proteinExistence type="predicted"/>
<keyword evidence="1" id="KW-0732">Signal</keyword>
<keyword evidence="2" id="KW-1185">Reference proteome</keyword>